<dbReference type="AlphaFoldDB" id="A0A2A8D0X2"/>
<evidence type="ECO:0000313" key="18">
    <source>
        <dbReference type="EMBL" id="PEN14453.1"/>
    </source>
</evidence>
<dbReference type="Gene3D" id="3.40.710.10">
    <property type="entry name" value="DD-peptidase/beta-lactamase superfamily"/>
    <property type="match status" value="1"/>
</dbReference>
<dbReference type="InterPro" id="IPR036138">
    <property type="entry name" value="PBP_dimer_sf"/>
</dbReference>
<evidence type="ECO:0000256" key="9">
    <source>
        <dbReference type="ARBA" id="ARBA00022960"/>
    </source>
</evidence>
<dbReference type="InterPro" id="IPR012338">
    <property type="entry name" value="Beta-lactam/transpept-like"/>
</dbReference>
<feature type="region of interest" description="Disordered" evidence="14">
    <location>
        <begin position="602"/>
        <end position="660"/>
    </location>
</feature>
<proteinExistence type="predicted"/>
<dbReference type="PANTHER" id="PTHR30627:SF2">
    <property type="entry name" value="PEPTIDOGLYCAN D,D-TRANSPEPTIDASE MRDA"/>
    <property type="match status" value="1"/>
</dbReference>
<dbReference type="InterPro" id="IPR050515">
    <property type="entry name" value="Beta-lactam/transpept"/>
</dbReference>
<evidence type="ECO:0000256" key="11">
    <source>
        <dbReference type="ARBA" id="ARBA00022989"/>
    </source>
</evidence>
<evidence type="ECO:0000256" key="4">
    <source>
        <dbReference type="ARBA" id="ARBA00022519"/>
    </source>
</evidence>
<evidence type="ECO:0000256" key="13">
    <source>
        <dbReference type="ARBA" id="ARBA00023316"/>
    </source>
</evidence>
<evidence type="ECO:0000256" key="2">
    <source>
        <dbReference type="ARBA" id="ARBA00004236"/>
    </source>
</evidence>
<accession>A0A2A8D0X2</accession>
<feature type="domain" description="Penicillin-binding protein transpeptidase" evidence="16">
    <location>
        <begin position="256"/>
        <end position="571"/>
    </location>
</feature>
<dbReference type="GO" id="GO:0009002">
    <property type="term" value="F:serine-type D-Ala-D-Ala carboxypeptidase activity"/>
    <property type="evidence" value="ECO:0007669"/>
    <property type="project" value="InterPro"/>
</dbReference>
<evidence type="ECO:0000256" key="15">
    <source>
        <dbReference type="SAM" id="Phobius"/>
    </source>
</evidence>
<keyword evidence="6" id="KW-0645">Protease</keyword>
<keyword evidence="13" id="KW-0961">Cell wall biogenesis/degradation</keyword>
<comment type="caution">
    <text evidence="18">The sequence shown here is derived from an EMBL/GenBank/DDBJ whole genome shotgun (WGS) entry which is preliminary data.</text>
</comment>
<dbReference type="Proteomes" id="UP000220102">
    <property type="component" value="Unassembled WGS sequence"/>
</dbReference>
<evidence type="ECO:0000256" key="6">
    <source>
        <dbReference type="ARBA" id="ARBA00022670"/>
    </source>
</evidence>
<dbReference type="Pfam" id="PF00905">
    <property type="entry name" value="Transpeptidase"/>
    <property type="match status" value="1"/>
</dbReference>
<keyword evidence="4" id="KW-0997">Cell inner membrane</keyword>
<evidence type="ECO:0000256" key="3">
    <source>
        <dbReference type="ARBA" id="ARBA00022475"/>
    </source>
</evidence>
<dbReference type="InterPro" id="IPR005311">
    <property type="entry name" value="PBP_dimer"/>
</dbReference>
<dbReference type="EMBL" id="PDEQ01000002">
    <property type="protein sequence ID" value="PEN14453.1"/>
    <property type="molecule type" value="Genomic_DNA"/>
</dbReference>
<dbReference type="Gene3D" id="3.30.1390.30">
    <property type="entry name" value="Penicillin-binding protein 2a, domain 3"/>
    <property type="match status" value="1"/>
</dbReference>
<keyword evidence="12 15" id="KW-0472">Membrane</keyword>
<organism evidence="18 19">
    <name type="scientific">Longibacter salinarum</name>
    <dbReference type="NCBI Taxonomy" id="1850348"/>
    <lineage>
        <taxon>Bacteria</taxon>
        <taxon>Pseudomonadati</taxon>
        <taxon>Rhodothermota</taxon>
        <taxon>Rhodothermia</taxon>
        <taxon>Rhodothermales</taxon>
        <taxon>Salisaetaceae</taxon>
        <taxon>Longibacter</taxon>
    </lineage>
</organism>
<dbReference type="GO" id="GO:0005886">
    <property type="term" value="C:plasma membrane"/>
    <property type="evidence" value="ECO:0007669"/>
    <property type="project" value="UniProtKB-SubCell"/>
</dbReference>
<evidence type="ECO:0000256" key="12">
    <source>
        <dbReference type="ARBA" id="ARBA00023136"/>
    </source>
</evidence>
<keyword evidence="10" id="KW-0573">Peptidoglycan synthesis</keyword>
<evidence type="ECO:0000259" key="17">
    <source>
        <dbReference type="Pfam" id="PF03717"/>
    </source>
</evidence>
<dbReference type="GO" id="GO:0008360">
    <property type="term" value="P:regulation of cell shape"/>
    <property type="evidence" value="ECO:0007669"/>
    <property type="project" value="UniProtKB-KW"/>
</dbReference>
<protein>
    <submittedName>
        <fullName evidence="18">Penicillin-binding protein 2</fullName>
    </submittedName>
</protein>
<dbReference type="RefSeq" id="WP_098074632.1">
    <property type="nucleotide sequence ID" value="NZ_PDEQ01000002.1"/>
</dbReference>
<dbReference type="SUPFAM" id="SSF56601">
    <property type="entry name" value="beta-lactamase/transpeptidase-like"/>
    <property type="match status" value="1"/>
</dbReference>
<gene>
    <name evidence="18" type="primary">mrdA</name>
    <name evidence="18" type="ORF">CRI94_05350</name>
</gene>
<evidence type="ECO:0000256" key="14">
    <source>
        <dbReference type="SAM" id="MobiDB-lite"/>
    </source>
</evidence>
<dbReference type="GO" id="GO:0008658">
    <property type="term" value="F:penicillin binding"/>
    <property type="evidence" value="ECO:0007669"/>
    <property type="project" value="InterPro"/>
</dbReference>
<keyword evidence="5" id="KW-0121">Carboxypeptidase</keyword>
<keyword evidence="7 15" id="KW-0812">Transmembrane</keyword>
<dbReference type="GO" id="GO:0071972">
    <property type="term" value="F:peptidoglycan L,D-transpeptidase activity"/>
    <property type="evidence" value="ECO:0007669"/>
    <property type="project" value="TreeGrafter"/>
</dbReference>
<keyword evidence="11 15" id="KW-1133">Transmembrane helix</keyword>
<dbReference type="Pfam" id="PF03717">
    <property type="entry name" value="PBP_dimer"/>
    <property type="match status" value="1"/>
</dbReference>
<reference evidence="18 19" key="1">
    <citation type="submission" date="2017-10" db="EMBL/GenBank/DDBJ databases">
        <title>Draft genome of Longibacter Salinarum.</title>
        <authorList>
            <person name="Goh K.M."/>
            <person name="Shamsir M.S."/>
            <person name="Lim S.W."/>
        </authorList>
    </citation>
    <scope>NUCLEOTIDE SEQUENCE [LARGE SCALE GENOMIC DNA]</scope>
    <source>
        <strain evidence="18 19">KCTC 52045</strain>
    </source>
</reference>
<evidence type="ECO:0000256" key="5">
    <source>
        <dbReference type="ARBA" id="ARBA00022645"/>
    </source>
</evidence>
<evidence type="ECO:0000256" key="1">
    <source>
        <dbReference type="ARBA" id="ARBA00004167"/>
    </source>
</evidence>
<feature type="transmembrane region" description="Helical" evidence="15">
    <location>
        <begin position="9"/>
        <end position="27"/>
    </location>
</feature>
<comment type="subcellular location">
    <subcellularLocation>
        <location evidence="2">Cell membrane</location>
    </subcellularLocation>
    <subcellularLocation>
        <location evidence="1">Membrane</location>
        <topology evidence="1">Single-pass membrane protein</topology>
    </subcellularLocation>
</comment>
<dbReference type="SUPFAM" id="SSF56519">
    <property type="entry name" value="Penicillin binding protein dimerisation domain"/>
    <property type="match status" value="1"/>
</dbReference>
<evidence type="ECO:0000256" key="8">
    <source>
        <dbReference type="ARBA" id="ARBA00022801"/>
    </source>
</evidence>
<evidence type="ECO:0000313" key="19">
    <source>
        <dbReference type="Proteomes" id="UP000220102"/>
    </source>
</evidence>
<keyword evidence="19" id="KW-1185">Reference proteome</keyword>
<dbReference type="PANTHER" id="PTHR30627">
    <property type="entry name" value="PEPTIDOGLYCAN D,D-TRANSPEPTIDASE"/>
    <property type="match status" value="1"/>
</dbReference>
<feature type="domain" description="Penicillin-binding protein dimerisation" evidence="17">
    <location>
        <begin position="51"/>
        <end position="218"/>
    </location>
</feature>
<dbReference type="GO" id="GO:0006508">
    <property type="term" value="P:proteolysis"/>
    <property type="evidence" value="ECO:0007669"/>
    <property type="project" value="UniProtKB-KW"/>
</dbReference>
<dbReference type="InterPro" id="IPR017790">
    <property type="entry name" value="Penicillin-binding_protein_2"/>
</dbReference>
<evidence type="ECO:0000256" key="7">
    <source>
        <dbReference type="ARBA" id="ARBA00022692"/>
    </source>
</evidence>
<dbReference type="Gene3D" id="3.90.1310.10">
    <property type="entry name" value="Penicillin-binding protein 2a (Domain 2)"/>
    <property type="match status" value="1"/>
</dbReference>
<name>A0A2A8D0X2_9BACT</name>
<evidence type="ECO:0000256" key="10">
    <source>
        <dbReference type="ARBA" id="ARBA00022984"/>
    </source>
</evidence>
<keyword evidence="8" id="KW-0378">Hydrolase</keyword>
<dbReference type="NCBIfam" id="TIGR03423">
    <property type="entry name" value="pbp2_mrdA"/>
    <property type="match status" value="1"/>
</dbReference>
<dbReference type="OrthoDB" id="9766847at2"/>
<dbReference type="GO" id="GO:0009252">
    <property type="term" value="P:peptidoglycan biosynthetic process"/>
    <property type="evidence" value="ECO:0007669"/>
    <property type="project" value="UniProtKB-KW"/>
</dbReference>
<keyword evidence="9" id="KW-0133">Cell shape</keyword>
<sequence length="660" mass="73690">MDEFRNRVRVYAGVVVVILAILCIRLIQLQVVSAEAYWGASQSNAVREQRVQPARGAIYDRSGTLLVDNQPSYTIMITPRFFEDDNVPLLADLLSVPDTTVQRKLTEARDWSLFQPSRSFREVSFDTFSRVQEHLYELPGVTYEIEQRRRYHTEAHATHALGYVREIDGRALGKMRDDGYRQGDRIGKTGLESYYEKRLRGEQGSEFMLVDVRGREVKAYRDGREDRAPTSGYDLHLALDHKVQALAESLFVGKRGAAVALDPDNGEIISFVSHPDFDPGIFSRSVSGAEWDSIRTAPADPLYNRATMSGFPPGSTWKPLMSLMALQEGVITANQRVNCPPGYRVGSRVFHNHGYKDEGWINVKKALEVSCNTFYYHLMMETDVNTWSRYARMFEFGQRIPLDVADQSGGLIPDSTYFNETYGRWTAGYTVNLGIGQGDMSVTPMQLARYVAAIANGGTLHVPHFVHELQHPETGEVVQPDIPKPSTVPIDSAHFATVREGMRRVMENGTGQWVQVPGVTSGGKTGTAQNPHGEDHSLFIMFAPFDDPEIAIAVAVENAGYGGSAAAPIASLMAEQYLNGKIDLDIWQRRYWIKRLMEEVRSAPPKGFGAPPDEEESESERVLNADAAPDTVEESRSRSTRSVRLEPIAPIRSTSTTDND</sequence>
<dbReference type="GO" id="GO:0071555">
    <property type="term" value="P:cell wall organization"/>
    <property type="evidence" value="ECO:0007669"/>
    <property type="project" value="UniProtKB-KW"/>
</dbReference>
<dbReference type="InterPro" id="IPR001460">
    <property type="entry name" value="PCN-bd_Tpept"/>
</dbReference>
<evidence type="ECO:0000259" key="16">
    <source>
        <dbReference type="Pfam" id="PF00905"/>
    </source>
</evidence>
<keyword evidence="3" id="KW-1003">Cell membrane</keyword>